<reference evidence="1" key="2">
    <citation type="journal article" date="2015" name="Fish Shellfish Immunol.">
        <title>Early steps in the European eel (Anguilla anguilla)-Vibrio vulnificus interaction in the gills: Role of the RtxA13 toxin.</title>
        <authorList>
            <person name="Callol A."/>
            <person name="Pajuelo D."/>
            <person name="Ebbesson L."/>
            <person name="Teles M."/>
            <person name="MacKenzie S."/>
            <person name="Amaro C."/>
        </authorList>
    </citation>
    <scope>NUCLEOTIDE SEQUENCE</scope>
</reference>
<accession>A0A0E9R6H7</accession>
<dbReference type="AlphaFoldDB" id="A0A0E9R6H7"/>
<name>A0A0E9R6H7_ANGAN</name>
<organism evidence="1">
    <name type="scientific">Anguilla anguilla</name>
    <name type="common">European freshwater eel</name>
    <name type="synonym">Muraena anguilla</name>
    <dbReference type="NCBI Taxonomy" id="7936"/>
    <lineage>
        <taxon>Eukaryota</taxon>
        <taxon>Metazoa</taxon>
        <taxon>Chordata</taxon>
        <taxon>Craniata</taxon>
        <taxon>Vertebrata</taxon>
        <taxon>Euteleostomi</taxon>
        <taxon>Actinopterygii</taxon>
        <taxon>Neopterygii</taxon>
        <taxon>Teleostei</taxon>
        <taxon>Anguilliformes</taxon>
        <taxon>Anguillidae</taxon>
        <taxon>Anguilla</taxon>
    </lineage>
</organism>
<protein>
    <submittedName>
        <fullName evidence="1">Uncharacterized protein</fullName>
    </submittedName>
</protein>
<dbReference type="EMBL" id="GBXM01084629">
    <property type="protein sequence ID" value="JAH23948.1"/>
    <property type="molecule type" value="Transcribed_RNA"/>
</dbReference>
<evidence type="ECO:0000313" key="1">
    <source>
        <dbReference type="EMBL" id="JAH23948.1"/>
    </source>
</evidence>
<proteinExistence type="predicted"/>
<reference evidence="1" key="1">
    <citation type="submission" date="2014-11" db="EMBL/GenBank/DDBJ databases">
        <authorList>
            <person name="Amaro Gonzalez C."/>
        </authorList>
    </citation>
    <scope>NUCLEOTIDE SEQUENCE</scope>
</reference>
<sequence length="35" mass="4089">MKACFCSGFAEFLKNNCHFEPSVGMQYLWQESMHS</sequence>